<protein>
    <recommendedName>
        <fullName evidence="10">Type II secretion system protein K</fullName>
    </recommendedName>
</protein>
<evidence type="ECO:0000256" key="1">
    <source>
        <dbReference type="ARBA" id="ARBA00004533"/>
    </source>
</evidence>
<name>A0ABT6JQU8_9GAMM</name>
<dbReference type="SUPFAM" id="SSF158544">
    <property type="entry name" value="GspK insert domain-like"/>
    <property type="match status" value="2"/>
</dbReference>
<dbReference type="PIRSF" id="PIRSF002786">
    <property type="entry name" value="XcpX"/>
    <property type="match status" value="1"/>
</dbReference>
<dbReference type="InterPro" id="IPR049179">
    <property type="entry name" value="T2SSK_SAM-like_2nd"/>
</dbReference>
<comment type="subcellular location">
    <subcellularLocation>
        <location evidence="1 10">Cell inner membrane</location>
    </subcellularLocation>
</comment>
<dbReference type="SUPFAM" id="SSF54523">
    <property type="entry name" value="Pili subunits"/>
    <property type="match status" value="1"/>
</dbReference>
<dbReference type="Pfam" id="PF21687">
    <property type="entry name" value="T2SSK_1st"/>
    <property type="match status" value="1"/>
</dbReference>
<comment type="caution">
    <text evidence="15">The sequence shown here is derived from an EMBL/GenBank/DDBJ whole genome shotgun (WGS) entry which is preliminary data.</text>
</comment>
<proteinExistence type="inferred from homology"/>
<evidence type="ECO:0000256" key="6">
    <source>
        <dbReference type="ARBA" id="ARBA00022692"/>
    </source>
</evidence>
<keyword evidence="9 10" id="KW-0472">Membrane</keyword>
<evidence type="ECO:0000256" key="11">
    <source>
        <dbReference type="SAM" id="MobiDB-lite"/>
    </source>
</evidence>
<sequence>MSRGDRARARAARTRRECARRPAHATGAPHAGAALLTVLLLVAVMSVLLTAVLDDIRFGLRRTGNAQAMAQAQWYALGSEELARARIHQLDRGDGRTTLEGGWNGRPFVFPIDGGTMRIRLDDASACFNLNSVVEGAVGQWARREAGVRQYLALMQALGYSPVQAGAMADALVDWIDSDQSPSPAGGEDAAYAHRGPGYRTSGALLAEVSELRAIAGYDAAGYARLRPHVCAQPDSALSPLNPNTLGPDDAPLLAMLSDNTLDPAGARRVIAARPPGGWRDVPAFAQAIAVPLPDHVLQQLRLRTRYFALRTEVEYDGAEVVLSALLDADTAGPVRLVARRWTPDE</sequence>
<feature type="domain" description="T2SS protein K second SAM-like" evidence="13">
    <location>
        <begin position="241"/>
        <end position="292"/>
    </location>
</feature>
<organism evidence="15 16">
    <name type="scientific">Luteimonas kalidii</name>
    <dbReference type="NCBI Taxonomy" id="3042025"/>
    <lineage>
        <taxon>Bacteria</taxon>
        <taxon>Pseudomonadati</taxon>
        <taxon>Pseudomonadota</taxon>
        <taxon>Gammaproteobacteria</taxon>
        <taxon>Lysobacterales</taxon>
        <taxon>Lysobacteraceae</taxon>
        <taxon>Luteimonas</taxon>
    </lineage>
</organism>
<dbReference type="InterPro" id="IPR005628">
    <property type="entry name" value="GspK"/>
</dbReference>
<evidence type="ECO:0000256" key="8">
    <source>
        <dbReference type="ARBA" id="ARBA00022989"/>
    </source>
</evidence>
<evidence type="ECO:0000313" key="16">
    <source>
        <dbReference type="Proteomes" id="UP001156873"/>
    </source>
</evidence>
<gene>
    <name evidence="15" type="primary">gspK</name>
    <name evidence="15" type="ORF">QFW81_02840</name>
</gene>
<keyword evidence="5 10" id="KW-0997">Cell inner membrane</keyword>
<dbReference type="InterPro" id="IPR045584">
    <property type="entry name" value="Pilin-like"/>
</dbReference>
<evidence type="ECO:0000256" key="3">
    <source>
        <dbReference type="ARBA" id="ARBA00022448"/>
    </source>
</evidence>
<evidence type="ECO:0000256" key="5">
    <source>
        <dbReference type="ARBA" id="ARBA00022519"/>
    </source>
</evidence>
<dbReference type="InterPro" id="IPR049031">
    <property type="entry name" value="T2SSK_SAM-like_1st"/>
</dbReference>
<evidence type="ECO:0000256" key="7">
    <source>
        <dbReference type="ARBA" id="ARBA00022927"/>
    </source>
</evidence>
<dbReference type="Pfam" id="PF03934">
    <property type="entry name" value="T2SSK"/>
    <property type="match status" value="1"/>
</dbReference>
<dbReference type="Gene3D" id="3.30.1300.30">
    <property type="entry name" value="GSPII I/J protein-like"/>
    <property type="match status" value="1"/>
</dbReference>
<dbReference type="InterPro" id="IPR038072">
    <property type="entry name" value="GspK_central_sf"/>
</dbReference>
<keyword evidence="4 10" id="KW-1003">Cell membrane</keyword>
<comment type="similarity">
    <text evidence="2 10">Belongs to the GSP K family.</text>
</comment>
<keyword evidence="6 12" id="KW-0812">Transmembrane</keyword>
<evidence type="ECO:0000256" key="4">
    <source>
        <dbReference type="ARBA" id="ARBA00022475"/>
    </source>
</evidence>
<dbReference type="EMBL" id="JARXRO010000010">
    <property type="protein sequence ID" value="MDH5832872.1"/>
    <property type="molecule type" value="Genomic_DNA"/>
</dbReference>
<dbReference type="PANTHER" id="PTHR38831:SF1">
    <property type="entry name" value="TYPE II SECRETION SYSTEM PROTEIN K-RELATED"/>
    <property type="match status" value="1"/>
</dbReference>
<dbReference type="Proteomes" id="UP001156873">
    <property type="component" value="Unassembled WGS sequence"/>
</dbReference>
<dbReference type="NCBIfam" id="NF037980">
    <property type="entry name" value="T2SS_GspK"/>
    <property type="match status" value="1"/>
</dbReference>
<evidence type="ECO:0000256" key="12">
    <source>
        <dbReference type="SAM" id="Phobius"/>
    </source>
</evidence>
<feature type="transmembrane region" description="Helical" evidence="12">
    <location>
        <begin position="31"/>
        <end position="53"/>
    </location>
</feature>
<accession>A0ABT6JQU8</accession>
<dbReference type="Gene3D" id="1.10.40.60">
    <property type="entry name" value="EpsJ-like"/>
    <property type="match status" value="2"/>
</dbReference>
<evidence type="ECO:0000259" key="13">
    <source>
        <dbReference type="Pfam" id="PF03934"/>
    </source>
</evidence>
<dbReference type="PANTHER" id="PTHR38831">
    <property type="entry name" value="TYPE II SECRETION SYSTEM PROTEIN K"/>
    <property type="match status" value="1"/>
</dbReference>
<dbReference type="RefSeq" id="WP_280577054.1">
    <property type="nucleotide sequence ID" value="NZ_JARXRO010000010.1"/>
</dbReference>
<evidence type="ECO:0000259" key="14">
    <source>
        <dbReference type="Pfam" id="PF21687"/>
    </source>
</evidence>
<feature type="domain" description="T2SS protein K first SAM-like" evidence="14">
    <location>
        <begin position="126"/>
        <end position="235"/>
    </location>
</feature>
<reference evidence="15 16" key="1">
    <citation type="submission" date="2023-04" db="EMBL/GenBank/DDBJ databases">
        <title>Luteimonas sp. M1R5S59.</title>
        <authorList>
            <person name="Sun J.-Q."/>
        </authorList>
    </citation>
    <scope>NUCLEOTIDE SEQUENCE [LARGE SCALE GENOMIC DNA]</scope>
    <source>
        <strain evidence="15 16">M1R5S59</strain>
    </source>
</reference>
<evidence type="ECO:0000256" key="10">
    <source>
        <dbReference type="PIRNR" id="PIRNR002786"/>
    </source>
</evidence>
<keyword evidence="3 10" id="KW-0813">Transport</keyword>
<keyword evidence="7" id="KW-0653">Protein transport</keyword>
<evidence type="ECO:0000256" key="9">
    <source>
        <dbReference type="ARBA" id="ARBA00023136"/>
    </source>
</evidence>
<feature type="compositionally biased region" description="Basic and acidic residues" evidence="11">
    <location>
        <begin position="1"/>
        <end position="20"/>
    </location>
</feature>
<evidence type="ECO:0000256" key="2">
    <source>
        <dbReference type="ARBA" id="ARBA00007246"/>
    </source>
</evidence>
<keyword evidence="8 12" id="KW-1133">Transmembrane helix</keyword>
<feature type="region of interest" description="Disordered" evidence="11">
    <location>
        <begin position="1"/>
        <end position="24"/>
    </location>
</feature>
<keyword evidence="16" id="KW-1185">Reference proteome</keyword>
<evidence type="ECO:0000313" key="15">
    <source>
        <dbReference type="EMBL" id="MDH5832872.1"/>
    </source>
</evidence>